<dbReference type="Pfam" id="PF01052">
    <property type="entry name" value="FliMN_C"/>
    <property type="match status" value="1"/>
</dbReference>
<comment type="similarity">
    <text evidence="3">Belongs to the FliM family.</text>
</comment>
<evidence type="ECO:0000259" key="10">
    <source>
        <dbReference type="Pfam" id="PF01052"/>
    </source>
</evidence>
<evidence type="ECO:0000256" key="9">
    <source>
        <dbReference type="ARBA" id="ARBA00023143"/>
    </source>
</evidence>
<name>A0A381UUY2_9ZZZZ</name>
<dbReference type="InterPro" id="IPR036429">
    <property type="entry name" value="SpoA-like_sf"/>
</dbReference>
<dbReference type="InterPro" id="IPR028976">
    <property type="entry name" value="CheC-like_sf"/>
</dbReference>
<evidence type="ECO:0000256" key="6">
    <source>
        <dbReference type="ARBA" id="ARBA00022500"/>
    </source>
</evidence>
<sequence length="351" mass="40285">MLHKTEIAYKPFELAETNYSTGRFHLMDVVVRRWSSLIQETLYERIGVMFDVSVQNVEQYRFEKFFSSISEQPIYIFETHNQSRGLFLVDNAFFNVYVLKSYSEEIAADPDEEHTEGGLVGGLYDTIKKEIISVESKMTNGKVLNRQSLVQLMREHQKSLLALVRPMITDFEKSWLNIAQVELNLNRVTIYPYRAKVMLPYEYCLVFCIKLSSGEFNSNFTLCLPLTGIDSLLTPIEKKKLIEPESMEYYFPHVKKHFNDLLDNMEYSVVAELGSTDLSGTHGKLEEGQVLPLENRDGNVTIRINGTPALKGTTGESDGNYSVRVIRGIDDKKPSSIQQKREFKQAAWAEN</sequence>
<accession>A0A381UUY2</accession>
<keyword evidence="8" id="KW-0472">Membrane</keyword>
<reference evidence="11" key="1">
    <citation type="submission" date="2018-05" db="EMBL/GenBank/DDBJ databases">
        <authorList>
            <person name="Lanie J.A."/>
            <person name="Ng W.-L."/>
            <person name="Kazmierczak K.M."/>
            <person name="Andrzejewski T.M."/>
            <person name="Davidsen T.M."/>
            <person name="Wayne K.J."/>
            <person name="Tettelin H."/>
            <person name="Glass J.I."/>
            <person name="Rusch D."/>
            <person name="Podicherti R."/>
            <person name="Tsui H.-C.T."/>
            <person name="Winkler M.E."/>
        </authorList>
    </citation>
    <scope>NUCLEOTIDE SEQUENCE</scope>
</reference>
<dbReference type="GO" id="GO:0005886">
    <property type="term" value="C:plasma membrane"/>
    <property type="evidence" value="ECO:0007669"/>
    <property type="project" value="UniProtKB-SubCell"/>
</dbReference>
<evidence type="ECO:0000256" key="7">
    <source>
        <dbReference type="ARBA" id="ARBA00022779"/>
    </source>
</evidence>
<evidence type="ECO:0000256" key="8">
    <source>
        <dbReference type="ARBA" id="ARBA00023136"/>
    </source>
</evidence>
<keyword evidence="9" id="KW-0975">Bacterial flagellum</keyword>
<evidence type="ECO:0000313" key="11">
    <source>
        <dbReference type="EMBL" id="SVA30733.1"/>
    </source>
</evidence>
<dbReference type="PANTHER" id="PTHR30034:SF6">
    <property type="entry name" value="YOP PROTEINS TRANSLOCATION PROTEIN Q"/>
    <property type="match status" value="1"/>
</dbReference>
<evidence type="ECO:0000256" key="2">
    <source>
        <dbReference type="ARBA" id="ARBA00004202"/>
    </source>
</evidence>
<gene>
    <name evidence="11" type="ORF">METZ01_LOCUS83587</name>
</gene>
<evidence type="ECO:0000256" key="5">
    <source>
        <dbReference type="ARBA" id="ARBA00022475"/>
    </source>
</evidence>
<feature type="domain" description="Flagellar motor switch protein FliN-like C-terminal" evidence="10">
    <location>
        <begin position="261"/>
        <end position="327"/>
    </location>
</feature>
<dbReference type="SUPFAM" id="SSF101801">
    <property type="entry name" value="Surface presentation of antigens (SPOA)"/>
    <property type="match status" value="1"/>
</dbReference>
<evidence type="ECO:0000256" key="1">
    <source>
        <dbReference type="ARBA" id="ARBA00004117"/>
    </source>
</evidence>
<keyword evidence="5" id="KW-1003">Cell membrane</keyword>
<proteinExistence type="inferred from homology"/>
<dbReference type="Gene3D" id="2.30.330.10">
    <property type="entry name" value="SpoA-like"/>
    <property type="match status" value="1"/>
</dbReference>
<evidence type="ECO:0000256" key="3">
    <source>
        <dbReference type="ARBA" id="ARBA00011049"/>
    </source>
</evidence>
<keyword evidence="7" id="KW-0283">Flagellar rotation</keyword>
<organism evidence="11">
    <name type="scientific">marine metagenome</name>
    <dbReference type="NCBI Taxonomy" id="408172"/>
    <lineage>
        <taxon>unclassified sequences</taxon>
        <taxon>metagenomes</taxon>
        <taxon>ecological metagenomes</taxon>
    </lineage>
</organism>
<evidence type="ECO:0000256" key="4">
    <source>
        <dbReference type="ARBA" id="ARBA00021898"/>
    </source>
</evidence>
<comment type="subcellular location">
    <subcellularLocation>
        <location evidence="1">Bacterial flagellum basal body</location>
    </subcellularLocation>
    <subcellularLocation>
        <location evidence="2">Cell membrane</location>
        <topology evidence="2">Peripheral membrane protein</topology>
    </subcellularLocation>
</comment>
<dbReference type="PANTHER" id="PTHR30034">
    <property type="entry name" value="FLAGELLAR MOTOR SWITCH PROTEIN FLIM"/>
    <property type="match status" value="1"/>
</dbReference>
<protein>
    <recommendedName>
        <fullName evidence="4">Flagellar motor switch protein FliM</fullName>
    </recommendedName>
</protein>
<dbReference type="GO" id="GO:0009425">
    <property type="term" value="C:bacterial-type flagellum basal body"/>
    <property type="evidence" value="ECO:0007669"/>
    <property type="project" value="UniProtKB-SubCell"/>
</dbReference>
<keyword evidence="6" id="KW-0145">Chemotaxis</keyword>
<dbReference type="AlphaFoldDB" id="A0A381UUY2"/>
<dbReference type="GO" id="GO:0071978">
    <property type="term" value="P:bacterial-type flagellum-dependent swarming motility"/>
    <property type="evidence" value="ECO:0007669"/>
    <property type="project" value="TreeGrafter"/>
</dbReference>
<dbReference type="EMBL" id="UINC01006975">
    <property type="protein sequence ID" value="SVA30733.1"/>
    <property type="molecule type" value="Genomic_DNA"/>
</dbReference>
<dbReference type="Gene3D" id="3.40.1550.10">
    <property type="entry name" value="CheC-like"/>
    <property type="match status" value="2"/>
</dbReference>
<dbReference type="InterPro" id="IPR001543">
    <property type="entry name" value="FliN-like_C"/>
</dbReference>
<dbReference type="GO" id="GO:0050918">
    <property type="term" value="P:positive chemotaxis"/>
    <property type="evidence" value="ECO:0007669"/>
    <property type="project" value="TreeGrafter"/>
</dbReference>